<feature type="region of interest" description="Disordered" evidence="1">
    <location>
        <begin position="291"/>
        <end position="310"/>
    </location>
</feature>
<reference evidence="2 3" key="1">
    <citation type="submission" date="2018-11" db="EMBL/GenBank/DDBJ databases">
        <title>Whole genome sequencing of an environmental sample.</title>
        <authorList>
            <person name="Sarangi A.N."/>
            <person name="Singh D."/>
            <person name="Tripathy S."/>
        </authorList>
    </citation>
    <scope>NUCLEOTIDE SEQUENCE [LARGE SCALE GENOMIC DNA]</scope>
    <source>
        <strain evidence="2 3">Lakshadweep</strain>
    </source>
</reference>
<protein>
    <recommendedName>
        <fullName evidence="4">Helix-turn-helix domain-containing protein</fullName>
    </recommendedName>
</protein>
<evidence type="ECO:0000313" key="2">
    <source>
        <dbReference type="EMBL" id="RZM79570.1"/>
    </source>
</evidence>
<dbReference type="AlphaFoldDB" id="A0A4Q7E8P8"/>
<name>A0A4Q7E8P8_9CYAN</name>
<proteinExistence type="predicted"/>
<dbReference type="Proteomes" id="UP000292459">
    <property type="component" value="Unassembled WGS sequence"/>
</dbReference>
<organism evidence="2 3">
    <name type="scientific">Leptolyngbya iicbica LK</name>
    <dbReference type="NCBI Taxonomy" id="2294035"/>
    <lineage>
        <taxon>Bacteria</taxon>
        <taxon>Bacillati</taxon>
        <taxon>Cyanobacteriota</taxon>
        <taxon>Cyanophyceae</taxon>
        <taxon>Leptolyngbyales</taxon>
        <taxon>Leptolyngbyaceae</taxon>
        <taxon>Leptolyngbya group</taxon>
        <taxon>Leptolyngbya</taxon>
        <taxon>Leptolyngbya iicbica</taxon>
    </lineage>
</organism>
<accession>A0A4Q7E8P8</accession>
<dbReference type="EMBL" id="QVFV01000002">
    <property type="protein sequence ID" value="RZM79570.1"/>
    <property type="molecule type" value="Genomic_DNA"/>
</dbReference>
<feature type="compositionally biased region" description="Low complexity" evidence="1">
    <location>
        <begin position="118"/>
        <end position="127"/>
    </location>
</feature>
<evidence type="ECO:0000313" key="3">
    <source>
        <dbReference type="Proteomes" id="UP000292459"/>
    </source>
</evidence>
<gene>
    <name evidence="2" type="ORF">DYY88_12695</name>
</gene>
<evidence type="ECO:0000256" key="1">
    <source>
        <dbReference type="SAM" id="MobiDB-lite"/>
    </source>
</evidence>
<keyword evidence="3" id="KW-1185">Reference proteome</keyword>
<feature type="region of interest" description="Disordered" evidence="1">
    <location>
        <begin position="105"/>
        <end position="127"/>
    </location>
</feature>
<evidence type="ECO:0008006" key="4">
    <source>
        <dbReference type="Google" id="ProtNLM"/>
    </source>
</evidence>
<sequence length="370" mass="40943">MTHQILGPSNTGQKYERIKGPYYAMTWQRACQAHQDGILTTRGLIYCYFVIHLSPGSEVRVDVTKLCSLLKVHEATYYRAVGALKQKGRLNTRRGQMMVSVPEIHPLSAQSQLRESESPSCESESPSCKSESQCCESNLQSCESNSQSCENANQGNAINDKGSRSSANVPKQRDQLLKNNKQLVPTHHPVGCFGIDREGIGRSSSGVQGDRLVSQTSLLEDLIALIHVSGIQANTTIQKTLLELINSNDPAAARQIVENALSALQEQEQRGQVRNPGGFLKTALQRGFTANQAKRDARAQRQHRQPPPDPIQVSISIDQALANGDQDFALSKLQTLWHEGWQAEVTELLNVLRQDWPFVIAEEGVQHACR</sequence>
<comment type="caution">
    <text evidence="2">The sequence shown here is derived from an EMBL/GenBank/DDBJ whole genome shotgun (WGS) entry which is preliminary data.</text>
</comment>
<feature type="region of interest" description="Disordered" evidence="1">
    <location>
        <begin position="150"/>
        <end position="170"/>
    </location>
</feature>